<dbReference type="Pfam" id="PF18901">
    <property type="entry name" value="DUF5657"/>
    <property type="match status" value="1"/>
</dbReference>
<evidence type="ECO:0000313" key="3">
    <source>
        <dbReference type="Proteomes" id="UP000463983"/>
    </source>
</evidence>
<dbReference type="EMBL" id="CP047901">
    <property type="protein sequence ID" value="QHO63177.1"/>
    <property type="molecule type" value="Genomic_DNA"/>
</dbReference>
<dbReference type="Proteomes" id="UP000463983">
    <property type="component" value="Chromosome"/>
</dbReference>
<keyword evidence="1" id="KW-0472">Membrane</keyword>
<evidence type="ECO:0000256" key="1">
    <source>
        <dbReference type="SAM" id="Phobius"/>
    </source>
</evidence>
<dbReference type="InterPro" id="IPR043716">
    <property type="entry name" value="DUF5657"/>
</dbReference>
<gene>
    <name evidence="2" type="ORF">MICH65_0196</name>
</gene>
<organism evidence="2 3">
    <name type="scientific">Candidatus Chazhemtobacterium aquaticus</name>
    <dbReference type="NCBI Taxonomy" id="2715735"/>
    <lineage>
        <taxon>Bacteria</taxon>
        <taxon>Candidatus Chazhemtobacteraceae</taxon>
        <taxon>Candidatus Chazhemtobacterium</taxon>
    </lineage>
</organism>
<feature type="transmembrane region" description="Helical" evidence="1">
    <location>
        <begin position="20"/>
        <end position="40"/>
    </location>
</feature>
<proteinExistence type="predicted"/>
<sequence length="76" mass="8327">MDLGEITGETGQIWILVKWFYLAAFGVYLIFSVIVWRQIVLMARTLNGVLEVPLKVMGLGLMAGAAVGLIWAMGTL</sequence>
<keyword evidence="1" id="KW-1133">Transmembrane helix</keyword>
<name>A0A857N4X5_9BACT</name>
<feature type="transmembrane region" description="Helical" evidence="1">
    <location>
        <begin position="52"/>
        <end position="73"/>
    </location>
</feature>
<dbReference type="AlphaFoldDB" id="A0A857N4X5"/>
<keyword evidence="3" id="KW-1185">Reference proteome</keyword>
<protein>
    <submittedName>
        <fullName evidence="2">Uncharacterized protein</fullName>
    </submittedName>
</protein>
<evidence type="ECO:0000313" key="2">
    <source>
        <dbReference type="EMBL" id="QHO63177.1"/>
    </source>
</evidence>
<accession>A0A857N4X5</accession>
<keyword evidence="1" id="KW-0812">Transmembrane</keyword>
<dbReference type="RefSeq" id="WP_161931571.1">
    <property type="nucleotide sequence ID" value="NZ_CP047901.1"/>
</dbReference>
<reference evidence="3" key="1">
    <citation type="journal article" date="2020" name="Microorganisms">
        <title>Complete Genome of a Member of a New Bacterial Lineage in the Microgenomates Group Reveals an Unusual Nucleotide Composition Disparity Between Two Strands of DNA and Limited Metabolic Potential.</title>
        <authorList>
            <person name="Kadnikov V.V."/>
            <person name="Mardanov A.V."/>
            <person name="Beletsky A.V."/>
            <person name="Karnachuk O.V."/>
            <person name="Ravin N.V."/>
        </authorList>
    </citation>
    <scope>NUCLEOTIDE SEQUENCE [LARGE SCALE GENOMIC DNA]</scope>
</reference>
<dbReference type="KEGG" id="caqa:MICH65_0196"/>